<organism evidence="4 5">
    <name type="scientific">Xanthocytophaga flava</name>
    <dbReference type="NCBI Taxonomy" id="3048013"/>
    <lineage>
        <taxon>Bacteria</taxon>
        <taxon>Pseudomonadati</taxon>
        <taxon>Bacteroidota</taxon>
        <taxon>Cytophagia</taxon>
        <taxon>Cytophagales</taxon>
        <taxon>Rhodocytophagaceae</taxon>
        <taxon>Xanthocytophaga</taxon>
    </lineage>
</organism>
<dbReference type="EMBL" id="JASJOS010000006">
    <property type="protein sequence ID" value="MDJ1482042.1"/>
    <property type="molecule type" value="Genomic_DNA"/>
</dbReference>
<evidence type="ECO:0000313" key="5">
    <source>
        <dbReference type="Proteomes" id="UP001241110"/>
    </source>
</evidence>
<keyword evidence="2" id="KW-0560">Oxidoreductase</keyword>
<dbReference type="PRINTS" id="PR00081">
    <property type="entry name" value="GDHRDH"/>
</dbReference>
<dbReference type="PRINTS" id="PR00080">
    <property type="entry name" value="SDRFAMILY"/>
</dbReference>
<dbReference type="NCBIfam" id="NF005559">
    <property type="entry name" value="PRK07231.1"/>
    <property type="match status" value="1"/>
</dbReference>
<sequence>MPTDQYPNHFPKQEQSFQPGLETEMQPQPEVIRDDYKGSGKLSNKVALITGGDSGIGRAVAVHYAREGAHVAIVYLTENEDAHITQQMIEEEGQQCLLIQGDIRDEIFCRNAVQQTVERFGKLHVLVNNAAEQHPQEDIQTITKEQLSATFETNIFSMFYFTKAALNVMSENATIINTASVTAFKGNPTLLDYSSTKGAIISFTRALSQNLASKGIRVNAVAPGPIWTPLIPATFDKEKVSKFGQDTPLGRAGQPSEVAPAYVFLASKDSSYISGQTIHVNGGTVVNS</sequence>
<proteinExistence type="inferred from homology"/>
<name>A0AAE3U7W1_9BACT</name>
<dbReference type="CDD" id="cd05355">
    <property type="entry name" value="SDR_c1"/>
    <property type="match status" value="1"/>
</dbReference>
<dbReference type="PANTHER" id="PTHR48107:SF16">
    <property type="entry name" value="NADPH-DEPENDENT ALDEHYDE REDUCTASE 1, CHLOROPLASTIC"/>
    <property type="match status" value="1"/>
</dbReference>
<dbReference type="FunFam" id="3.40.50.720:FF:000084">
    <property type="entry name" value="Short-chain dehydrogenase reductase"/>
    <property type="match status" value="1"/>
</dbReference>
<dbReference type="AlphaFoldDB" id="A0AAE3U7W1"/>
<dbReference type="Proteomes" id="UP001241110">
    <property type="component" value="Unassembled WGS sequence"/>
</dbReference>
<evidence type="ECO:0000313" key="4">
    <source>
        <dbReference type="EMBL" id="MDJ1482042.1"/>
    </source>
</evidence>
<comment type="caution">
    <text evidence="4">The sequence shown here is derived from an EMBL/GenBank/DDBJ whole genome shotgun (WGS) entry which is preliminary data.</text>
</comment>
<dbReference type="PROSITE" id="PS00061">
    <property type="entry name" value="ADH_SHORT"/>
    <property type="match status" value="1"/>
</dbReference>
<dbReference type="InterPro" id="IPR036291">
    <property type="entry name" value="NAD(P)-bd_dom_sf"/>
</dbReference>
<protein>
    <submittedName>
        <fullName evidence="4">SDR family oxidoreductase</fullName>
    </submittedName>
</protein>
<feature type="region of interest" description="Disordered" evidence="3">
    <location>
        <begin position="1"/>
        <end position="23"/>
    </location>
</feature>
<evidence type="ECO:0000256" key="2">
    <source>
        <dbReference type="ARBA" id="ARBA00023002"/>
    </source>
</evidence>
<dbReference type="InterPro" id="IPR002347">
    <property type="entry name" value="SDR_fam"/>
</dbReference>
<comment type="similarity">
    <text evidence="1">Belongs to the short-chain dehydrogenases/reductases (SDR) family.</text>
</comment>
<dbReference type="PANTHER" id="PTHR48107">
    <property type="entry name" value="NADPH-DEPENDENT ALDEHYDE REDUCTASE-LIKE PROTEIN, CHLOROPLASTIC-RELATED"/>
    <property type="match status" value="1"/>
</dbReference>
<evidence type="ECO:0000256" key="3">
    <source>
        <dbReference type="SAM" id="MobiDB-lite"/>
    </source>
</evidence>
<dbReference type="NCBIfam" id="NF005214">
    <property type="entry name" value="PRK06701.1"/>
    <property type="match status" value="1"/>
</dbReference>
<evidence type="ECO:0000256" key="1">
    <source>
        <dbReference type="ARBA" id="ARBA00006484"/>
    </source>
</evidence>
<gene>
    <name evidence="4" type="ORF">QNI16_16185</name>
</gene>
<dbReference type="Pfam" id="PF13561">
    <property type="entry name" value="adh_short_C2"/>
    <property type="match status" value="1"/>
</dbReference>
<accession>A0AAE3U7W1</accession>
<dbReference type="SUPFAM" id="SSF51735">
    <property type="entry name" value="NAD(P)-binding Rossmann-fold domains"/>
    <property type="match status" value="1"/>
</dbReference>
<dbReference type="RefSeq" id="WP_313980640.1">
    <property type="nucleotide sequence ID" value="NZ_JASJOS010000006.1"/>
</dbReference>
<dbReference type="InterPro" id="IPR020904">
    <property type="entry name" value="Sc_DH/Rdtase_CS"/>
</dbReference>
<dbReference type="Gene3D" id="3.40.50.720">
    <property type="entry name" value="NAD(P)-binding Rossmann-like Domain"/>
    <property type="match status" value="1"/>
</dbReference>
<reference evidence="4" key="1">
    <citation type="submission" date="2023-05" db="EMBL/GenBank/DDBJ databases">
        <authorList>
            <person name="Zhang X."/>
        </authorList>
    </citation>
    <scope>NUCLEOTIDE SEQUENCE</scope>
    <source>
        <strain evidence="4">YF14B1</strain>
    </source>
</reference>
<dbReference type="GO" id="GO:0016614">
    <property type="term" value="F:oxidoreductase activity, acting on CH-OH group of donors"/>
    <property type="evidence" value="ECO:0007669"/>
    <property type="project" value="UniProtKB-ARBA"/>
</dbReference>